<dbReference type="KEGG" id="tsy:THSYN_29705"/>
<evidence type="ECO:0000256" key="1">
    <source>
        <dbReference type="SAM" id="MobiDB-lite"/>
    </source>
</evidence>
<protein>
    <submittedName>
        <fullName evidence="2">Uncharacterized protein</fullName>
    </submittedName>
</protein>
<feature type="region of interest" description="Disordered" evidence="1">
    <location>
        <begin position="175"/>
        <end position="204"/>
    </location>
</feature>
<proteinExistence type="predicted"/>
<dbReference type="EMBL" id="CP020371">
    <property type="protein sequence ID" value="AUB85107.1"/>
    <property type="molecule type" value="Genomic_DNA"/>
</dbReference>
<dbReference type="PANTHER" id="PTHR13361">
    <property type="entry name" value="WW DOMAIN-BINDING PROTEIN 11"/>
    <property type="match status" value="1"/>
</dbReference>
<name>A0A2K8UHU6_9GAMM</name>
<evidence type="ECO:0000313" key="2">
    <source>
        <dbReference type="EMBL" id="AUB85107.1"/>
    </source>
</evidence>
<organism evidence="2 3">
    <name type="scientific">Candidatus Thiodictyon syntrophicum</name>
    <dbReference type="NCBI Taxonomy" id="1166950"/>
    <lineage>
        <taxon>Bacteria</taxon>
        <taxon>Pseudomonadati</taxon>
        <taxon>Pseudomonadota</taxon>
        <taxon>Gammaproteobacteria</taxon>
        <taxon>Chromatiales</taxon>
        <taxon>Chromatiaceae</taxon>
        <taxon>Thiodictyon</taxon>
    </lineage>
</organism>
<evidence type="ECO:0000313" key="3">
    <source>
        <dbReference type="Proteomes" id="UP000232638"/>
    </source>
</evidence>
<dbReference type="Gene3D" id="3.40.50.300">
    <property type="entry name" value="P-loop containing nucleotide triphosphate hydrolases"/>
    <property type="match status" value="1"/>
</dbReference>
<dbReference type="InterPro" id="IPR027417">
    <property type="entry name" value="P-loop_NTPase"/>
</dbReference>
<dbReference type="PANTHER" id="PTHR13361:SF1">
    <property type="entry name" value="WW DOMAIN-BINDING PROTEIN 11"/>
    <property type="match status" value="1"/>
</dbReference>
<geneLocation type="plasmid" evidence="3">
    <name>pts417</name>
</geneLocation>
<gene>
    <name evidence="2" type="ORF">THSYN_29705</name>
</gene>
<feature type="region of interest" description="Disordered" evidence="1">
    <location>
        <begin position="1712"/>
        <end position="1733"/>
    </location>
</feature>
<feature type="compositionally biased region" description="Pro residues" evidence="1">
    <location>
        <begin position="461"/>
        <end position="472"/>
    </location>
</feature>
<feature type="region of interest" description="Disordered" evidence="1">
    <location>
        <begin position="458"/>
        <end position="526"/>
    </location>
</feature>
<reference evidence="2 3" key="1">
    <citation type="submission" date="2017-03" db="EMBL/GenBank/DDBJ databases">
        <title>Complete genome sequence of Candidatus 'Thiodictyon syntrophicum' sp. nov. strain Cad16T, a photolithoautotroph purple sulfur bacterium isolated from an alpine meromictic lake.</title>
        <authorList>
            <person name="Luedin S.M."/>
            <person name="Pothier J.F."/>
            <person name="Danza F."/>
            <person name="Storelli N."/>
            <person name="Wittwer M."/>
            <person name="Tonolla M."/>
        </authorList>
    </citation>
    <scope>NUCLEOTIDE SEQUENCE [LARGE SCALE GENOMIC DNA]</scope>
    <source>
        <strain evidence="2 3">Cad16T</strain>
        <plasmid evidence="3">Plasmid pts417</plasmid>
    </source>
</reference>
<keyword evidence="3" id="KW-1185">Reference proteome</keyword>
<feature type="compositionally biased region" description="Pro residues" evidence="1">
    <location>
        <begin position="480"/>
        <end position="494"/>
    </location>
</feature>
<dbReference type="Proteomes" id="UP000232638">
    <property type="component" value="Plasmid pTs417"/>
</dbReference>
<accession>A0A2K8UHU6</accession>
<keyword evidence="2" id="KW-0614">Plasmid</keyword>
<sequence length="2018" mass="221097">MLEYSFQARNFIAVKAAKAMPQQWKRPPMAESDFYAALLSSTNDDDLLHRFAQVFEKRGQRRASKPPSLLLPWWQFFREGARRLRRELSDGTLDQLRHPPEPAGSAREIVQNAVDWVRDQAVGIPAMDTPAFRCVHTWLVDRVATLWPQTAAGEAPDDDTAPLAQEDATPAPAVSDTLLPATAGTNPEPSPAPALGDGDPDQTSFADDAAAQLAATHAAIAAWQAMPTERSRINAAIAALRSLAGVLDRAQAQRLLEALVSIVRERLCDTTDVAAAQALEQLTSWAQAWPTRVEAEPLLPAAASLGKLAGLRETAAGIQIALAGVQPAMARAMQAQDWNGIGALSEEAKDHENGLARVRMNIAHWLIEAAATVAPAPAPVERDGHDAAWTPTSVPDEPSIPLTPEPIQQPQRVALPMSVTQPCGPSAAQPAAVDTIASPPPATAVVIPPAPGPVLSAAPITTPPPVTEPPAHPAMVDVPPHAPPAPLHKPPPEPASTHHPATGTAPTGRLATTGNAPQRLESPVASWPAQTSLHNLLAAAHPTSGHLTDDAANAAVWVLVRDGQPALAYHLANSLETRGALAAGIFTARSLSTLVLAPLVNAGTDAVVEPLREGLSDLLLADLDRREVRQRRANGLLVLAMTLRPALIAPYHTSARSILESQYQQIEREVLRAVAMAVIDAGRLRATLSEAAFKGESSAAARARERSQLREQTEAFLREAQHKTIKYAAATRVWKHWLETGDLAELLHLVIADDVSQLDLVRSLAADWRDRAKVLARVRVTDDECRKGGAKMRPIEGAAREDLVQAALEAVGYVETWCRLNEHEGDNGDGSGPTGLSEWVSRTRSLIGKAIDELRPLIGSDLLDQAALASVVAALIDLNDLIDPELKPLPRLPWQQMLGQALVPIPGLVLNACWEPDEGPGSGIYESLLIAQGMQPNSLAAAFDRADADCLHETTARVIALGHHVGEPLIEDWSRRREHGIERCKRRLHDGLREAERSIAHALDFGFLDETTRSTLAEQLEALAARTDTDFGIALGELVQIEATLAEHKRHRVDAERERLAAHDDLRRNPVLRERVHALLDKGDIVTATEYVTHAENGTEPPHDHREPQHQRAFFPGFVAAAAASFGEQRTREIIDRCAPETWPAELAPRPARFEEALALLRAWGQAVRYAEAGQDVAAMTNLFRLLGFEAVKAISLPARRASSRDVQIETQRIQDRDLCPIPAFGSRAHGRYRLVCTKPGASWAEEIAGAISGGRDPVLPGVPVLVFYPGRLSVAERRTLARRSREKGQTFLLLDEWLVLYLAGCAPAERLKAFFECTLPFTAVDPYSSTGGDVPDELFMGRREAIARIVDRQGTNLVYGGRQLGKTALLKEVQRRHHSPDSGFHVVWIDLNEKEIGRGRPPAEVWLVIASNLDKQIVKDQVQRADTIQRQIEDWLNADERRRLLLLLDESDNFFAQDAEDGYPVLRALKGVMDRTARRFKVVMAGLHNVQRASRDPNTPVAHLAQPLCVGPLIENGEAREAFRLVTMPLRALGYTIDDDVVNRILAYANYAPNLIQDFCSKLLQYLNDANQANFDPEQTPPYQISSGHVETAYQRRDLRTFIRDRFQITLALDPRYRLIALAIARETLQRRDEAVSSASGFPVVWIRDQALGRWERGFPDRTAEAFRVLLDEMVGLGILRCTEGNYALRSPNLVNLLGARGSIEQDLQDAAAEEPPPPYTAAVHRRPRGSEPWMRSPLTAEQEHRLLQPSTGISLVFGLVLAGIEEVAPALQEAAATLPGIEVQWQSLEPASHLPAALRQALDRQGENTHLIYLVTNAADWSTATVAEVQRVLTNRRSKSRTVRVVFIGDARRAWCWHQAAPVAGRILPELISLKPWASETLKVWLRDNRLGSIEPARLERLTAATGLWHGPLQAALAPLVETPERWRETIDLLAPDVAADALREEFDTLAEVLDILRTMAIWRGEPLSAEELSLLDAEPDQLEVVLAWGETTGVIRAEPQGARRLDPYLAELLPS</sequence>
<dbReference type="SUPFAM" id="SSF52540">
    <property type="entry name" value="P-loop containing nucleoside triphosphate hydrolases"/>
    <property type="match status" value="1"/>
</dbReference>